<dbReference type="SUPFAM" id="SSF53448">
    <property type="entry name" value="Nucleotide-diphospho-sugar transferases"/>
    <property type="match status" value="1"/>
</dbReference>
<dbReference type="AlphaFoldDB" id="A0A2J6Q834"/>
<dbReference type="EMBL" id="KZ613478">
    <property type="protein sequence ID" value="PMD22394.1"/>
    <property type="molecule type" value="Genomic_DNA"/>
</dbReference>
<dbReference type="OrthoDB" id="407658at2759"/>
<dbReference type="Gene3D" id="3.90.550.10">
    <property type="entry name" value="Spore Coat Polysaccharide Biosynthesis Protein SpsA, Chain A"/>
    <property type="match status" value="1"/>
</dbReference>
<dbReference type="GO" id="GO:0006487">
    <property type="term" value="P:protein N-linked glycosylation"/>
    <property type="evidence" value="ECO:0007669"/>
    <property type="project" value="TreeGrafter"/>
</dbReference>
<keyword evidence="3 4" id="KW-0808">Transferase</keyword>
<evidence type="ECO:0000256" key="1">
    <source>
        <dbReference type="ARBA" id="ARBA00005664"/>
    </source>
</evidence>
<dbReference type="Proteomes" id="UP000235672">
    <property type="component" value="Unassembled WGS sequence"/>
</dbReference>
<accession>A0A2J6Q834</accession>
<evidence type="ECO:0000313" key="4">
    <source>
        <dbReference type="EMBL" id="PMD22394.1"/>
    </source>
</evidence>
<gene>
    <name evidence="4" type="ORF">NA56DRAFT_624723</name>
</gene>
<dbReference type="PANTHER" id="PTHR31306:SF8">
    <property type="entry name" value="GLYCOSYLTRANSFERASE FAMILY 34 PROTEIN"/>
    <property type="match status" value="1"/>
</dbReference>
<keyword evidence="2" id="KW-0328">Glycosyltransferase</keyword>
<dbReference type="InterPro" id="IPR029044">
    <property type="entry name" value="Nucleotide-diphossugar_trans"/>
</dbReference>
<evidence type="ECO:0000313" key="5">
    <source>
        <dbReference type="Proteomes" id="UP000235672"/>
    </source>
</evidence>
<evidence type="ECO:0000256" key="2">
    <source>
        <dbReference type="ARBA" id="ARBA00022676"/>
    </source>
</evidence>
<proteinExistence type="inferred from homology"/>
<keyword evidence="5" id="KW-1185">Reference proteome</keyword>
<name>A0A2J6Q834_9HELO</name>
<dbReference type="STRING" id="1745343.A0A2J6Q834"/>
<protein>
    <submittedName>
        <fullName evidence="4">Glycosyltransferase family 34 protein</fullName>
    </submittedName>
</protein>
<sequence length="252" mass="28663">MVGKVHVFFGDPNPTYERALVLQKAHAERNGHPMFVCREKILSGLWTKPAFILSVILAELAKPENGRLQWLFWNDADVVLMNPQISLDIFIPPSPEFDYVNLLETHDRHGLNNGVFLIKINDWSVKLLTAVLAFHHFRPVVELKYSEQSALDEMLKDKLIRRNVVKVPQHWFNAYPASAGGNAIPRASWKEIAEEQNSEWILPAEQSGLEDDIYIFWQNRTAERLAKGTAPPVLETVIQTELASLAETEGTK</sequence>
<organism evidence="4 5">
    <name type="scientific">Hyaloscypha hepaticicola</name>
    <dbReference type="NCBI Taxonomy" id="2082293"/>
    <lineage>
        <taxon>Eukaryota</taxon>
        <taxon>Fungi</taxon>
        <taxon>Dikarya</taxon>
        <taxon>Ascomycota</taxon>
        <taxon>Pezizomycotina</taxon>
        <taxon>Leotiomycetes</taxon>
        <taxon>Helotiales</taxon>
        <taxon>Hyaloscyphaceae</taxon>
        <taxon>Hyaloscypha</taxon>
    </lineage>
</organism>
<dbReference type="Pfam" id="PF05637">
    <property type="entry name" value="Glyco_transf_34"/>
    <property type="match status" value="1"/>
</dbReference>
<evidence type="ECO:0000256" key="3">
    <source>
        <dbReference type="ARBA" id="ARBA00022679"/>
    </source>
</evidence>
<dbReference type="PANTHER" id="PTHR31306">
    <property type="entry name" value="ALPHA-1,6-MANNOSYLTRANSFERASE MNN11-RELATED"/>
    <property type="match status" value="1"/>
</dbReference>
<dbReference type="GO" id="GO:0016757">
    <property type="term" value="F:glycosyltransferase activity"/>
    <property type="evidence" value="ECO:0007669"/>
    <property type="project" value="UniProtKB-KW"/>
</dbReference>
<dbReference type="InterPro" id="IPR008630">
    <property type="entry name" value="Glyco_trans_34"/>
</dbReference>
<reference evidence="4 5" key="1">
    <citation type="submission" date="2016-05" db="EMBL/GenBank/DDBJ databases">
        <title>A degradative enzymes factory behind the ericoid mycorrhizal symbiosis.</title>
        <authorList>
            <consortium name="DOE Joint Genome Institute"/>
            <person name="Martino E."/>
            <person name="Morin E."/>
            <person name="Grelet G."/>
            <person name="Kuo A."/>
            <person name="Kohler A."/>
            <person name="Daghino S."/>
            <person name="Barry K."/>
            <person name="Choi C."/>
            <person name="Cichocki N."/>
            <person name="Clum A."/>
            <person name="Copeland A."/>
            <person name="Hainaut M."/>
            <person name="Haridas S."/>
            <person name="Labutti K."/>
            <person name="Lindquist E."/>
            <person name="Lipzen A."/>
            <person name="Khouja H.-R."/>
            <person name="Murat C."/>
            <person name="Ohm R."/>
            <person name="Olson A."/>
            <person name="Spatafora J."/>
            <person name="Veneault-Fourrey C."/>
            <person name="Henrissat B."/>
            <person name="Grigoriev I."/>
            <person name="Martin F."/>
            <person name="Perotto S."/>
        </authorList>
    </citation>
    <scope>NUCLEOTIDE SEQUENCE [LARGE SCALE GENOMIC DNA]</scope>
    <source>
        <strain evidence="4 5">UAMH 7357</strain>
    </source>
</reference>
<comment type="similarity">
    <text evidence="1">Belongs to the glycosyltransferase 34 family.</text>
</comment>
<dbReference type="GO" id="GO:0000139">
    <property type="term" value="C:Golgi membrane"/>
    <property type="evidence" value="ECO:0007669"/>
    <property type="project" value="TreeGrafter"/>
</dbReference>